<evidence type="ECO:0000256" key="1">
    <source>
        <dbReference type="SAM" id="MobiDB-lite"/>
    </source>
</evidence>
<name>A0A8J2WHV7_9CRUS</name>
<sequence>MGMEQFTPYCEEISSTGTIKSSVENMVNSMIVKYMLPQWKQKDIKTLFSGKQSGSTHYPYYPAVRSQLSGCTMRCPTQFVTETLATNDADARKAPSSVRKQDPALLYSVPSYSTELIINHIGFIPSLPQSQVSTPSLKHPQTNESMEP</sequence>
<organism evidence="2 3">
    <name type="scientific">Daphnia galeata</name>
    <dbReference type="NCBI Taxonomy" id="27404"/>
    <lineage>
        <taxon>Eukaryota</taxon>
        <taxon>Metazoa</taxon>
        <taxon>Ecdysozoa</taxon>
        <taxon>Arthropoda</taxon>
        <taxon>Crustacea</taxon>
        <taxon>Branchiopoda</taxon>
        <taxon>Diplostraca</taxon>
        <taxon>Cladocera</taxon>
        <taxon>Anomopoda</taxon>
        <taxon>Daphniidae</taxon>
        <taxon>Daphnia</taxon>
    </lineage>
</organism>
<comment type="caution">
    <text evidence="2">The sequence shown here is derived from an EMBL/GenBank/DDBJ whole genome shotgun (WGS) entry which is preliminary data.</text>
</comment>
<dbReference type="EMBL" id="CAKKLH010000158">
    <property type="protein sequence ID" value="CAH0104919.1"/>
    <property type="molecule type" value="Genomic_DNA"/>
</dbReference>
<keyword evidence="3" id="KW-1185">Reference proteome</keyword>
<accession>A0A8J2WHV7</accession>
<dbReference type="OrthoDB" id="6257037at2759"/>
<feature type="region of interest" description="Disordered" evidence="1">
    <location>
        <begin position="129"/>
        <end position="148"/>
    </location>
</feature>
<reference evidence="2" key="1">
    <citation type="submission" date="2021-11" db="EMBL/GenBank/DDBJ databases">
        <authorList>
            <person name="Schell T."/>
        </authorList>
    </citation>
    <scope>NUCLEOTIDE SEQUENCE</scope>
    <source>
        <strain evidence="2">M5</strain>
    </source>
</reference>
<evidence type="ECO:0000313" key="3">
    <source>
        <dbReference type="Proteomes" id="UP000789390"/>
    </source>
</evidence>
<protein>
    <submittedName>
        <fullName evidence="2">Uncharacterized protein</fullName>
    </submittedName>
</protein>
<dbReference type="Proteomes" id="UP000789390">
    <property type="component" value="Unassembled WGS sequence"/>
</dbReference>
<dbReference type="AlphaFoldDB" id="A0A8J2WHV7"/>
<gene>
    <name evidence="2" type="ORF">DGAL_LOCUS7848</name>
</gene>
<evidence type="ECO:0000313" key="2">
    <source>
        <dbReference type="EMBL" id="CAH0104919.1"/>
    </source>
</evidence>
<proteinExistence type="predicted"/>